<keyword evidence="6" id="KW-0547">Nucleotide-binding</keyword>
<evidence type="ECO:0000256" key="9">
    <source>
        <dbReference type="ARBA" id="ARBA00023136"/>
    </source>
</evidence>
<evidence type="ECO:0000256" key="3">
    <source>
        <dbReference type="ARBA" id="ARBA00022519"/>
    </source>
</evidence>
<reference evidence="11 12" key="1">
    <citation type="submission" date="2021-07" db="EMBL/GenBank/DDBJ databases">
        <title>Paraburkholderia edwinii protects Aspergillus sp. from phenazines by acting as a toxin sponge.</title>
        <authorList>
            <person name="Dahlstrom K.M."/>
            <person name="Newman D.K."/>
        </authorList>
    </citation>
    <scope>NUCLEOTIDE SEQUENCE [LARGE SCALE GENOMIC DNA]</scope>
    <source>
        <strain evidence="11 12">Pe01</strain>
    </source>
</reference>
<evidence type="ECO:0000256" key="8">
    <source>
        <dbReference type="ARBA" id="ARBA00022967"/>
    </source>
</evidence>
<dbReference type="InterPro" id="IPR003439">
    <property type="entry name" value="ABC_transporter-like_ATP-bd"/>
</dbReference>
<dbReference type="InterPro" id="IPR027417">
    <property type="entry name" value="P-loop_NTPase"/>
</dbReference>
<dbReference type="RefSeq" id="WP_219801680.1">
    <property type="nucleotide sequence ID" value="NZ_CP080096.1"/>
</dbReference>
<organism evidence="11 12">
    <name type="scientific">Paraburkholderia edwinii</name>
    <dbReference type="NCBI Taxonomy" id="2861782"/>
    <lineage>
        <taxon>Bacteria</taxon>
        <taxon>Pseudomonadati</taxon>
        <taxon>Pseudomonadota</taxon>
        <taxon>Betaproteobacteria</taxon>
        <taxon>Burkholderiales</taxon>
        <taxon>Burkholderiaceae</taxon>
        <taxon>Paraburkholderia</taxon>
    </lineage>
</organism>
<evidence type="ECO:0000256" key="1">
    <source>
        <dbReference type="ARBA" id="ARBA00022448"/>
    </source>
</evidence>
<evidence type="ECO:0000256" key="7">
    <source>
        <dbReference type="ARBA" id="ARBA00022840"/>
    </source>
</evidence>
<dbReference type="Gene3D" id="3.40.50.300">
    <property type="entry name" value="P-loop containing nucleotide triphosphate hydrolases"/>
    <property type="match status" value="2"/>
</dbReference>
<feature type="domain" description="ABC transporter" evidence="10">
    <location>
        <begin position="9"/>
        <end position="242"/>
    </location>
</feature>
<dbReference type="PROSITE" id="PS00211">
    <property type="entry name" value="ABC_TRANSPORTER_1"/>
    <property type="match status" value="1"/>
</dbReference>
<evidence type="ECO:0000256" key="4">
    <source>
        <dbReference type="ARBA" id="ARBA00022597"/>
    </source>
</evidence>
<dbReference type="InterPro" id="IPR050107">
    <property type="entry name" value="ABC_carbohydrate_import_ATPase"/>
</dbReference>
<dbReference type="InterPro" id="IPR017871">
    <property type="entry name" value="ABC_transporter-like_CS"/>
</dbReference>
<proteinExistence type="predicted"/>
<keyword evidence="12" id="KW-1185">Reference proteome</keyword>
<dbReference type="SMART" id="SM00382">
    <property type="entry name" value="AAA"/>
    <property type="match status" value="2"/>
</dbReference>
<dbReference type="CDD" id="cd03215">
    <property type="entry name" value="ABC_Carb_Monos_II"/>
    <property type="match status" value="1"/>
</dbReference>
<keyword evidence="5" id="KW-0677">Repeat</keyword>
<keyword evidence="2" id="KW-1003">Cell membrane</keyword>
<evidence type="ECO:0000256" key="5">
    <source>
        <dbReference type="ARBA" id="ARBA00022737"/>
    </source>
</evidence>
<sequence length="513" mass="54916">MTSGTVPLLAARGITKRFFGALALDAASFDLRAGEIHALIGENGAGKSTFIKILAGVYQADGGEILLDGKTIDPAVDALPLAFVHQDLALVDDLSVGENIALIAGYPRKRGLIDWQAVMRQVAPLYAAMNVEPPDPERLVVTLSLAEKAILGIVRSLAGKPRALVLDEPTAALPEADAQRLFEAIRRLRDAGTSIIYVSHRLNELFGLADRVTVFRDGRHVHTTAIRDTKPEQLIAQMLGRPLESVEIARHDAARQPAVLRVEDLVVEGRGPLSFEASPGEVLGLVGLRGGGQEAAGRAIFGALAADAGRIVLDGRALPRTRDIGARIRAGIVLLAGDRMRESTFPGMTLAENLFPNPLIMARSLWQPRAPAIERQTVHARLEQFDVRPRNPGSLIDWLSGGNQQKVCLARWLEARARVVILEEPTAGVDIGAKLSIHQMLRKAAADGAAVIVVSSDLEEVAAVCDRALVIDRGRVAAELAGRALTMDALIARSSLGERGPGTHDSTYLSDNV</sequence>
<feature type="domain" description="ABC transporter" evidence="10">
    <location>
        <begin position="254"/>
        <end position="498"/>
    </location>
</feature>
<dbReference type="SUPFAM" id="SSF52540">
    <property type="entry name" value="P-loop containing nucleoside triphosphate hydrolases"/>
    <property type="match status" value="2"/>
</dbReference>
<dbReference type="EMBL" id="CP080096">
    <property type="protein sequence ID" value="QYD72252.1"/>
    <property type="molecule type" value="Genomic_DNA"/>
</dbReference>
<dbReference type="PANTHER" id="PTHR43790">
    <property type="entry name" value="CARBOHYDRATE TRANSPORT ATP-BINDING PROTEIN MG119-RELATED"/>
    <property type="match status" value="1"/>
</dbReference>
<keyword evidence="3" id="KW-0997">Cell inner membrane</keyword>
<dbReference type="Pfam" id="PF00005">
    <property type="entry name" value="ABC_tran"/>
    <property type="match status" value="2"/>
</dbReference>
<evidence type="ECO:0000259" key="10">
    <source>
        <dbReference type="PROSITE" id="PS50893"/>
    </source>
</evidence>
<dbReference type="PANTHER" id="PTHR43790:SF3">
    <property type="entry name" value="D-ALLOSE IMPORT ATP-BINDING PROTEIN ALSA-RELATED"/>
    <property type="match status" value="1"/>
</dbReference>
<accession>A0ABX8UY25</accession>
<keyword evidence="8" id="KW-1278">Translocase</keyword>
<dbReference type="PROSITE" id="PS50893">
    <property type="entry name" value="ABC_TRANSPORTER_2"/>
    <property type="match status" value="2"/>
</dbReference>
<dbReference type="GO" id="GO:0005524">
    <property type="term" value="F:ATP binding"/>
    <property type="evidence" value="ECO:0007669"/>
    <property type="project" value="UniProtKB-KW"/>
</dbReference>
<evidence type="ECO:0000313" key="12">
    <source>
        <dbReference type="Proteomes" id="UP000826462"/>
    </source>
</evidence>
<gene>
    <name evidence="11" type="ORF">KZJ38_35530</name>
</gene>
<keyword evidence="7 11" id="KW-0067">ATP-binding</keyword>
<dbReference type="CDD" id="cd03216">
    <property type="entry name" value="ABC_Carb_Monos_I"/>
    <property type="match status" value="1"/>
</dbReference>
<evidence type="ECO:0000256" key="6">
    <source>
        <dbReference type="ARBA" id="ARBA00022741"/>
    </source>
</evidence>
<protein>
    <submittedName>
        <fullName evidence="11">Sugar ABC transporter ATP-binding protein</fullName>
    </submittedName>
</protein>
<keyword evidence="9" id="KW-0472">Membrane</keyword>
<dbReference type="InterPro" id="IPR003593">
    <property type="entry name" value="AAA+_ATPase"/>
</dbReference>
<dbReference type="Proteomes" id="UP000826462">
    <property type="component" value="Chromosome 2"/>
</dbReference>
<evidence type="ECO:0000256" key="2">
    <source>
        <dbReference type="ARBA" id="ARBA00022475"/>
    </source>
</evidence>
<keyword evidence="4" id="KW-0762">Sugar transport</keyword>
<keyword evidence="1" id="KW-0813">Transport</keyword>
<evidence type="ECO:0000313" key="11">
    <source>
        <dbReference type="EMBL" id="QYD72252.1"/>
    </source>
</evidence>
<name>A0ABX8UY25_9BURK</name>